<feature type="compositionally biased region" description="Low complexity" evidence="1">
    <location>
        <begin position="72"/>
        <end position="81"/>
    </location>
</feature>
<sequence length="94" mass="9971">MNDLWVMHSSEFILKISVAYLGMQNKPQGAQAGASSGTGGPALAQSDKPVSHQSEPSLSAIMQQMTQIMASFQESSVSESSRPPAFKTLSMKAP</sequence>
<feature type="region of interest" description="Disordered" evidence="1">
    <location>
        <begin position="72"/>
        <end position="94"/>
    </location>
</feature>
<dbReference type="Proteomes" id="UP000765509">
    <property type="component" value="Unassembled WGS sequence"/>
</dbReference>
<feature type="region of interest" description="Disordered" evidence="1">
    <location>
        <begin position="27"/>
        <end position="57"/>
    </location>
</feature>
<dbReference type="AlphaFoldDB" id="A0A9Q3CTE5"/>
<accession>A0A9Q3CTE5</accession>
<comment type="caution">
    <text evidence="2">The sequence shown here is derived from an EMBL/GenBank/DDBJ whole genome shotgun (WGS) entry which is preliminary data.</text>
</comment>
<dbReference type="EMBL" id="AVOT02009915">
    <property type="protein sequence ID" value="MBW0489075.1"/>
    <property type="molecule type" value="Genomic_DNA"/>
</dbReference>
<evidence type="ECO:0000256" key="1">
    <source>
        <dbReference type="SAM" id="MobiDB-lite"/>
    </source>
</evidence>
<reference evidence="2" key="1">
    <citation type="submission" date="2021-03" db="EMBL/GenBank/DDBJ databases">
        <title>Draft genome sequence of rust myrtle Austropuccinia psidii MF-1, a brazilian biotype.</title>
        <authorList>
            <person name="Quecine M.C."/>
            <person name="Pachon D.M.R."/>
            <person name="Bonatelli M.L."/>
            <person name="Correr F.H."/>
            <person name="Franceschini L.M."/>
            <person name="Leite T.F."/>
            <person name="Margarido G.R.A."/>
            <person name="Almeida C.A."/>
            <person name="Ferrarezi J.A."/>
            <person name="Labate C.A."/>
        </authorList>
    </citation>
    <scope>NUCLEOTIDE SEQUENCE</scope>
    <source>
        <strain evidence="2">MF-1</strain>
    </source>
</reference>
<organism evidence="2 3">
    <name type="scientific">Austropuccinia psidii MF-1</name>
    <dbReference type="NCBI Taxonomy" id="1389203"/>
    <lineage>
        <taxon>Eukaryota</taxon>
        <taxon>Fungi</taxon>
        <taxon>Dikarya</taxon>
        <taxon>Basidiomycota</taxon>
        <taxon>Pucciniomycotina</taxon>
        <taxon>Pucciniomycetes</taxon>
        <taxon>Pucciniales</taxon>
        <taxon>Sphaerophragmiaceae</taxon>
        <taxon>Austropuccinia</taxon>
    </lineage>
</organism>
<evidence type="ECO:0000313" key="3">
    <source>
        <dbReference type="Proteomes" id="UP000765509"/>
    </source>
</evidence>
<protein>
    <submittedName>
        <fullName evidence="2">Uncharacterized protein</fullName>
    </submittedName>
</protein>
<proteinExistence type="predicted"/>
<keyword evidence="3" id="KW-1185">Reference proteome</keyword>
<gene>
    <name evidence="2" type="ORF">O181_028790</name>
</gene>
<name>A0A9Q3CTE5_9BASI</name>
<evidence type="ECO:0000313" key="2">
    <source>
        <dbReference type="EMBL" id="MBW0489075.1"/>
    </source>
</evidence>